<keyword evidence="5" id="KW-1185">Reference proteome</keyword>
<organism evidence="4 5">
    <name type="scientific">Methylophilales bacterium MBRS-H7</name>
    <dbReference type="NCBI Taxonomy" id="1623450"/>
    <lineage>
        <taxon>Bacteria</taxon>
        <taxon>Pseudomonadati</taxon>
        <taxon>Pseudomonadota</taxon>
        <taxon>Betaproteobacteria</taxon>
        <taxon>Nitrosomonadales</taxon>
        <taxon>OM43 clade</taxon>
    </lineage>
</organism>
<keyword evidence="4" id="KW-0378">Hydrolase</keyword>
<dbReference type="Pfam" id="PF00270">
    <property type="entry name" value="DEAD"/>
    <property type="match status" value="1"/>
</dbReference>
<dbReference type="InterPro" id="IPR011545">
    <property type="entry name" value="DEAD/DEAH_box_helicase_dom"/>
</dbReference>
<dbReference type="InterPro" id="IPR027417">
    <property type="entry name" value="P-loop_NTPase"/>
</dbReference>
<name>A0A0H4J2K2_9PROT</name>
<evidence type="ECO:0000313" key="5">
    <source>
        <dbReference type="Proteomes" id="UP000066549"/>
    </source>
</evidence>
<keyword evidence="2" id="KW-0067">ATP-binding</keyword>
<evidence type="ECO:0000313" key="4">
    <source>
        <dbReference type="EMBL" id="AKO65973.1"/>
    </source>
</evidence>
<dbReference type="OrthoDB" id="9803860at2"/>
<dbReference type="SMART" id="SM00487">
    <property type="entry name" value="DEXDc"/>
    <property type="match status" value="1"/>
</dbReference>
<keyword evidence="4" id="KW-0347">Helicase</keyword>
<dbReference type="AlphaFoldDB" id="A0A0H4J2K2"/>
<dbReference type="PROSITE" id="PS51194">
    <property type="entry name" value="HELICASE_CTER"/>
    <property type="match status" value="1"/>
</dbReference>
<dbReference type="GO" id="GO:0003676">
    <property type="term" value="F:nucleic acid binding"/>
    <property type="evidence" value="ECO:0007669"/>
    <property type="project" value="InterPro"/>
</dbReference>
<evidence type="ECO:0000256" key="1">
    <source>
        <dbReference type="ARBA" id="ARBA00022741"/>
    </source>
</evidence>
<protein>
    <submittedName>
        <fullName evidence="4">DEAD/DEAH box helicase</fullName>
    </submittedName>
</protein>
<evidence type="ECO:0000259" key="3">
    <source>
        <dbReference type="PROSITE" id="PS51194"/>
    </source>
</evidence>
<dbReference type="SUPFAM" id="SSF52540">
    <property type="entry name" value="P-loop containing nucleoside triphosphate hydrolases"/>
    <property type="match status" value="1"/>
</dbReference>
<dbReference type="Gene3D" id="3.40.50.300">
    <property type="entry name" value="P-loop containing nucleotide triphosphate hydrolases"/>
    <property type="match status" value="2"/>
</dbReference>
<dbReference type="GO" id="GO:0005524">
    <property type="term" value="F:ATP binding"/>
    <property type="evidence" value="ECO:0007669"/>
    <property type="project" value="UniProtKB-KW"/>
</dbReference>
<proteinExistence type="predicted"/>
<reference evidence="4 5" key="1">
    <citation type="submission" date="2015-03" db="EMBL/GenBank/DDBJ databases">
        <title>Comparative analysis of the OM43 clade including a novel species from Red Sea uncovers genomic and metabolic diversity among marine methylotrophs.</title>
        <authorList>
            <person name="Jimenez-Infante F."/>
            <person name="Ngugi D.K."/>
            <person name="Vinu M."/>
            <person name="Alam I."/>
            <person name="Kamau A."/>
            <person name="Blom J."/>
            <person name="Bajic V.B."/>
            <person name="Stingl U."/>
        </authorList>
    </citation>
    <scope>NUCLEOTIDE SEQUENCE [LARGE SCALE GENOMIC DNA]</scope>
    <source>
        <strain evidence="4 5">MBRSH7</strain>
    </source>
</reference>
<gene>
    <name evidence="4" type="ORF">VI33_04480</name>
</gene>
<dbReference type="PATRIC" id="fig|1623450.3.peg.888"/>
<evidence type="ECO:0000256" key="2">
    <source>
        <dbReference type="ARBA" id="ARBA00022840"/>
    </source>
</evidence>
<dbReference type="InterPro" id="IPR001650">
    <property type="entry name" value="Helicase_C-like"/>
</dbReference>
<dbReference type="EMBL" id="CP011002">
    <property type="protein sequence ID" value="AKO65973.1"/>
    <property type="molecule type" value="Genomic_DNA"/>
</dbReference>
<accession>A0A0H4J2K2</accession>
<keyword evidence="1" id="KW-0547">Nucleotide-binding</keyword>
<dbReference type="GO" id="GO:0004386">
    <property type="term" value="F:helicase activity"/>
    <property type="evidence" value="ECO:0007669"/>
    <property type="project" value="UniProtKB-KW"/>
</dbReference>
<sequence length="692" mass="77456">MNKKISIPSVSVSYESTGKSKTSNEMGMRQMQERAYEKRGEQYLLIKSPPASGKSRALMFIALDKITNQGLQQAIIVVPEKSIGKSFDSTNLSEYGFWSDWEVKPKWNLCNSPGEDGGTIKSVNAFLNSNDSNLVCTHSTFRGAVEKFGISAFDNRLIAIDEFHHVSANPDNVLGNQLAELLERNKVHIVAMTGSYFRGDADAVMIPDDEAKFETVTYTYYEQLSGYEYLKELNIGYFFYNGPYVDDILKVLDLNEKTIIHIPNVNSKESTKDKIKEVAHIIEEIGDWQGIDPKTGFHLIKLTDGHVLKLADLVDDDPIKRQKVQASLRSIEMENNKDYVDIIIALGMAKEGFDWIWCEHALTVGYRASLTEVVQIIGRATRDAPGKDRTRFTNLIAEPDASQENVADAVNDTLKAIAASLLMEQVLAPKFDFSPKTINSGPLNGFDYGEGGYNPDQPNVGINKETGRIQIEIDGLAEPKSNEAQRICKEDIEELITAFAQDKRTIERGIFDEEIISEEITQIAMGKIVGEKYPRLDDHDKEAVRQHAIAAINMTQQVKKIINEKGSFAAEAENQDEPRANTAFIDSVRKFVMDVTNLDVDFIDSINPFGQAYSILSKSMSEDSLRKLSNIISSKKVKLTVEEAKELALRALKFKRERGRLPDITSNDPWEVRIAEGMNAYAMMVAEAKQNG</sequence>
<feature type="domain" description="Helicase C-terminal" evidence="3">
    <location>
        <begin position="244"/>
        <end position="418"/>
    </location>
</feature>
<dbReference type="Proteomes" id="UP000066549">
    <property type="component" value="Chromosome"/>
</dbReference>
<dbReference type="InterPro" id="IPR014001">
    <property type="entry name" value="Helicase_ATP-bd"/>
</dbReference>